<dbReference type="EMBL" id="LFMY01000003">
    <property type="protein sequence ID" value="OKL62597.1"/>
    <property type="molecule type" value="Genomic_DNA"/>
</dbReference>
<accession>A0A225B9H0</accession>
<proteinExistence type="predicted"/>
<dbReference type="GeneID" id="31002132"/>
<evidence type="ECO:0000313" key="2">
    <source>
        <dbReference type="Proteomes" id="UP000214365"/>
    </source>
</evidence>
<keyword evidence="2" id="KW-1185">Reference proteome</keyword>
<protein>
    <submittedName>
        <fullName evidence="1">Uncharacterized protein</fullName>
    </submittedName>
</protein>
<sequence length="466" mass="54950">MAKPTLDGLPIELRVSILREVSDFTSLRALLLASREYYRAYDNIRPRILFELLFRQYNGQVDFVESLTTIRSKGLWAEDAKNTEDIIALLDFRRRASKEGNLPKYDHDSLTIKELVQLLKLHETASFLLEDYSKSLEQPDWWQSGTHGVWKPVRFSSNERTRFFRAFYRLQTWCHIFGHMEYYPIRPTRETDQFINDWYGKTFSAADAWRLLWGTMPPWEVEEVGCIWLYCDNKYLKIFEEIRDTLLERFVPRYPGAPPTVENHLDGDLVPEGTPMSSIDELESERAHIPRIQPIQNTNFLSFAGMDGCSRRDEMIAIGLCFFAKVLRSNNEEREKAILNNLRRPFWTSVDRELWQIGRLGNNERLPLLSPADRYEREDLADVISSWPLLEQPNQAWIKYWCAGTPLHPDIWLIYPLGHGVPTCALDTGEWDWGYVLWDTERILQWNPPVLEQDFDPWQTFTRRDT</sequence>
<gene>
    <name evidence="1" type="ORF">UA08_02377</name>
</gene>
<dbReference type="Proteomes" id="UP000214365">
    <property type="component" value="Unassembled WGS sequence"/>
</dbReference>
<organism evidence="1 2">
    <name type="scientific">Talaromyces atroroseus</name>
    <dbReference type="NCBI Taxonomy" id="1441469"/>
    <lineage>
        <taxon>Eukaryota</taxon>
        <taxon>Fungi</taxon>
        <taxon>Dikarya</taxon>
        <taxon>Ascomycota</taxon>
        <taxon>Pezizomycotina</taxon>
        <taxon>Eurotiomycetes</taxon>
        <taxon>Eurotiomycetidae</taxon>
        <taxon>Eurotiales</taxon>
        <taxon>Trichocomaceae</taxon>
        <taxon>Talaromyces</taxon>
        <taxon>Talaromyces sect. Trachyspermi</taxon>
    </lineage>
</organism>
<name>A0A225B9H0_TALAT</name>
<evidence type="ECO:0000313" key="1">
    <source>
        <dbReference type="EMBL" id="OKL62597.1"/>
    </source>
</evidence>
<dbReference type="RefSeq" id="XP_020122718.1">
    <property type="nucleotide sequence ID" value="XM_020264412.1"/>
</dbReference>
<reference evidence="1 2" key="1">
    <citation type="submission" date="2015-06" db="EMBL/GenBank/DDBJ databases">
        <title>Talaromyces atroroseus IBT 11181 draft genome.</title>
        <authorList>
            <person name="Rasmussen K.B."/>
            <person name="Rasmussen S."/>
            <person name="Petersen B."/>
            <person name="Sicheritz-Ponten T."/>
            <person name="Mortensen U.H."/>
            <person name="Thrane U."/>
        </authorList>
    </citation>
    <scope>NUCLEOTIDE SEQUENCE [LARGE SCALE GENOMIC DNA]</scope>
    <source>
        <strain evidence="1 2">IBT 11181</strain>
    </source>
</reference>
<dbReference type="OrthoDB" id="5427059at2759"/>
<dbReference type="AlphaFoldDB" id="A0A225B9H0"/>
<dbReference type="STRING" id="1441469.A0A225B9H0"/>
<comment type="caution">
    <text evidence="1">The sequence shown here is derived from an EMBL/GenBank/DDBJ whole genome shotgun (WGS) entry which is preliminary data.</text>
</comment>